<evidence type="ECO:0000256" key="8">
    <source>
        <dbReference type="ARBA" id="ARBA00022989"/>
    </source>
</evidence>
<dbReference type="GO" id="GO:0050660">
    <property type="term" value="F:flavin adenine dinucleotide binding"/>
    <property type="evidence" value="ECO:0007669"/>
    <property type="project" value="TreeGrafter"/>
</dbReference>
<evidence type="ECO:0000259" key="14">
    <source>
        <dbReference type="PROSITE" id="PS51384"/>
    </source>
</evidence>
<evidence type="ECO:0000256" key="12">
    <source>
        <dbReference type="ARBA" id="ARBA00023136"/>
    </source>
</evidence>
<protein>
    <submittedName>
        <fullName evidence="15">Carnitine monooxygenase reductase subunit</fullName>
        <ecNumber evidence="15">1.14.13.239</ecNumber>
    </submittedName>
</protein>
<dbReference type="Gene3D" id="2.40.30.10">
    <property type="entry name" value="Translation factors"/>
    <property type="match status" value="1"/>
</dbReference>
<dbReference type="RefSeq" id="WP_175194030.1">
    <property type="nucleotide sequence ID" value="NZ_CADIJO010000011.1"/>
</dbReference>
<dbReference type="InterPro" id="IPR017938">
    <property type="entry name" value="Riboflavin_synthase-like_b-brl"/>
</dbReference>
<dbReference type="GO" id="GO:0016020">
    <property type="term" value="C:membrane"/>
    <property type="evidence" value="ECO:0007669"/>
    <property type="project" value="UniProtKB-SubCell"/>
</dbReference>
<evidence type="ECO:0000256" key="6">
    <source>
        <dbReference type="ARBA" id="ARBA00022723"/>
    </source>
</evidence>
<dbReference type="GO" id="GO:0004497">
    <property type="term" value="F:monooxygenase activity"/>
    <property type="evidence" value="ECO:0007669"/>
    <property type="project" value="UniProtKB-KW"/>
</dbReference>
<evidence type="ECO:0000256" key="10">
    <source>
        <dbReference type="ARBA" id="ARBA00023004"/>
    </source>
</evidence>
<evidence type="ECO:0000256" key="5">
    <source>
        <dbReference type="ARBA" id="ARBA00022714"/>
    </source>
</evidence>
<comment type="subcellular location">
    <subcellularLocation>
        <location evidence="2">Membrane</location>
        <topology evidence="2">Multi-pass membrane protein</topology>
    </subcellularLocation>
</comment>
<feature type="transmembrane region" description="Helical" evidence="13">
    <location>
        <begin position="191"/>
        <end position="209"/>
    </location>
</feature>
<keyword evidence="6" id="KW-0479">Metal-binding</keyword>
<dbReference type="EMBL" id="CADIJO010000011">
    <property type="protein sequence ID" value="CAB3715326.1"/>
    <property type="molecule type" value="Genomic_DNA"/>
</dbReference>
<dbReference type="InterPro" id="IPR017927">
    <property type="entry name" value="FAD-bd_FR_type"/>
</dbReference>
<feature type="transmembrane region" description="Helical" evidence="13">
    <location>
        <begin position="43"/>
        <end position="61"/>
    </location>
</feature>
<dbReference type="GO" id="GO:0046872">
    <property type="term" value="F:metal ion binding"/>
    <property type="evidence" value="ECO:0007669"/>
    <property type="project" value="UniProtKB-KW"/>
</dbReference>
<reference evidence="15 16" key="1">
    <citation type="submission" date="2020-04" db="EMBL/GenBank/DDBJ databases">
        <authorList>
            <person name="De Canck E."/>
        </authorList>
    </citation>
    <scope>NUCLEOTIDE SEQUENCE [LARGE SCALE GENOMIC DNA]</scope>
    <source>
        <strain evidence="15 16">LMG 3458</strain>
    </source>
</reference>
<dbReference type="InterPro" id="IPR050415">
    <property type="entry name" value="MRET"/>
</dbReference>
<feature type="transmembrane region" description="Helical" evidence="13">
    <location>
        <begin position="82"/>
        <end position="97"/>
    </location>
</feature>
<name>A0A6S7B3M3_9BURK</name>
<dbReference type="Proteomes" id="UP000494111">
    <property type="component" value="Unassembled WGS sequence"/>
</dbReference>
<dbReference type="InterPro" id="IPR013130">
    <property type="entry name" value="Fe3_Rdtase_TM_dom"/>
</dbReference>
<evidence type="ECO:0000256" key="13">
    <source>
        <dbReference type="SAM" id="Phobius"/>
    </source>
</evidence>
<evidence type="ECO:0000256" key="2">
    <source>
        <dbReference type="ARBA" id="ARBA00004141"/>
    </source>
</evidence>
<keyword evidence="10" id="KW-0408">Iron</keyword>
<gene>
    <name evidence="15" type="ORF">LMG3458_03507</name>
</gene>
<dbReference type="GO" id="GO:0051537">
    <property type="term" value="F:2 iron, 2 sulfur cluster binding"/>
    <property type="evidence" value="ECO:0007669"/>
    <property type="project" value="UniProtKB-KW"/>
</dbReference>
<dbReference type="PROSITE" id="PS51384">
    <property type="entry name" value="FAD_FR"/>
    <property type="match status" value="1"/>
</dbReference>
<evidence type="ECO:0000313" key="16">
    <source>
        <dbReference type="Proteomes" id="UP000494111"/>
    </source>
</evidence>
<dbReference type="SFLD" id="SFLDS00052">
    <property type="entry name" value="Ferric_Reductase_Domain"/>
    <property type="match status" value="1"/>
</dbReference>
<dbReference type="Pfam" id="PF01794">
    <property type="entry name" value="Ferric_reduct"/>
    <property type="match status" value="1"/>
</dbReference>
<dbReference type="PANTHER" id="PTHR47354">
    <property type="entry name" value="NADH OXIDOREDUCTASE HCR"/>
    <property type="match status" value="1"/>
</dbReference>
<dbReference type="EC" id="1.14.13.239" evidence="15"/>
<dbReference type="Gene3D" id="3.40.50.80">
    <property type="entry name" value="Nucleotide-binding domain of ferredoxin-NADP reductase (FNR) module"/>
    <property type="match status" value="1"/>
</dbReference>
<keyword evidence="15" id="KW-0503">Monooxygenase</keyword>
<feature type="transmembrane region" description="Helical" evidence="13">
    <location>
        <begin position="165"/>
        <end position="185"/>
    </location>
</feature>
<dbReference type="SUPFAM" id="SSF63380">
    <property type="entry name" value="Riboflavin synthase domain-like"/>
    <property type="match status" value="1"/>
</dbReference>
<accession>A0A6S7B3M3</accession>
<keyword evidence="7" id="KW-0274">FAD</keyword>
<keyword evidence="12 13" id="KW-0472">Membrane</keyword>
<evidence type="ECO:0000256" key="9">
    <source>
        <dbReference type="ARBA" id="ARBA00023002"/>
    </source>
</evidence>
<evidence type="ECO:0000256" key="1">
    <source>
        <dbReference type="ARBA" id="ARBA00001974"/>
    </source>
</evidence>
<sequence>MNTRTALGGFLLALTGAWAIDAFLLQPPSAAAWPWLLRQQTLYLTGVWAIGLMSLIMLLALRPTWLEGPLGGMDKVYRLHKWAGIFAVGASGAHWLAKLSSTPLKAFAGTDGRPARDAVLAVMEGSRGLAKDLGEWTIYALLIMLAITLWRRFPYHAWRIAHRAMPVAFLALVLHTLALAPAYYWTGPTGLLLVPLMAGGVVAALLSLAGRVGQRRRVMGRVVSVVSQPGGIVDVTCDLGPQWPGHRAGQFAFVTFDRGEGAHPFTIASAPGATPGRLRFKIKALGDYTRRLADTLTPGQAVAVEGPYGRFEQPLKANAGPQVWVAGGIGITPFLAWLEDRQARAGDGAPVWLHYCVRDAQAEPMVDAVAQRCQALGNVTLQVHDARHRLTAADLAQGAVAAGRVADIWFCGPTGLSASLRRGLRRLGQGGVRWHQEAFDMR</sequence>
<dbReference type="CDD" id="cd06198">
    <property type="entry name" value="FNR_like_3"/>
    <property type="match status" value="1"/>
</dbReference>
<dbReference type="AlphaFoldDB" id="A0A6S7B3M3"/>
<keyword evidence="9 15" id="KW-0560">Oxidoreductase</keyword>
<evidence type="ECO:0000256" key="7">
    <source>
        <dbReference type="ARBA" id="ARBA00022827"/>
    </source>
</evidence>
<comment type="cofactor">
    <cofactor evidence="1">
        <name>FAD</name>
        <dbReference type="ChEBI" id="CHEBI:57692"/>
    </cofactor>
</comment>
<keyword evidence="8 13" id="KW-1133">Transmembrane helix</keyword>
<evidence type="ECO:0000256" key="4">
    <source>
        <dbReference type="ARBA" id="ARBA00022692"/>
    </source>
</evidence>
<dbReference type="SUPFAM" id="SSF52343">
    <property type="entry name" value="Ferredoxin reductase-like, C-terminal NADP-linked domain"/>
    <property type="match status" value="1"/>
</dbReference>
<keyword evidence="3" id="KW-0285">Flavoprotein</keyword>
<feature type="transmembrane region" description="Helical" evidence="13">
    <location>
        <begin position="136"/>
        <end position="153"/>
    </location>
</feature>
<dbReference type="PANTHER" id="PTHR47354:SF8">
    <property type="entry name" value="1,2-PHENYLACETYL-COA EPOXIDASE, SUBUNIT E"/>
    <property type="match status" value="1"/>
</dbReference>
<proteinExistence type="predicted"/>
<dbReference type="InterPro" id="IPR039261">
    <property type="entry name" value="FNR_nucleotide-bd"/>
</dbReference>
<dbReference type="Pfam" id="PF08022">
    <property type="entry name" value="FAD_binding_8"/>
    <property type="match status" value="1"/>
</dbReference>
<evidence type="ECO:0000256" key="3">
    <source>
        <dbReference type="ARBA" id="ARBA00022630"/>
    </source>
</evidence>
<feature type="domain" description="FAD-binding FR-type" evidence="14">
    <location>
        <begin position="215"/>
        <end position="314"/>
    </location>
</feature>
<evidence type="ECO:0000313" key="15">
    <source>
        <dbReference type="EMBL" id="CAB3715326.1"/>
    </source>
</evidence>
<keyword evidence="11" id="KW-0411">Iron-sulfur</keyword>
<dbReference type="InterPro" id="IPR013112">
    <property type="entry name" value="FAD-bd_8"/>
</dbReference>
<keyword evidence="4 13" id="KW-0812">Transmembrane</keyword>
<keyword evidence="5" id="KW-0001">2Fe-2S</keyword>
<organism evidence="15 16">
    <name type="scientific">Achromobacter deleyi</name>
    <dbReference type="NCBI Taxonomy" id="1353891"/>
    <lineage>
        <taxon>Bacteria</taxon>
        <taxon>Pseudomonadati</taxon>
        <taxon>Pseudomonadota</taxon>
        <taxon>Betaproteobacteria</taxon>
        <taxon>Burkholderiales</taxon>
        <taxon>Alcaligenaceae</taxon>
        <taxon>Achromobacter</taxon>
    </lineage>
</organism>
<evidence type="ECO:0000256" key="11">
    <source>
        <dbReference type="ARBA" id="ARBA00023014"/>
    </source>
</evidence>